<dbReference type="Pfam" id="PF03176">
    <property type="entry name" value="MMPL"/>
    <property type="match status" value="2"/>
</dbReference>
<evidence type="ECO:0000256" key="5">
    <source>
        <dbReference type="ARBA" id="ARBA00023136"/>
    </source>
</evidence>
<accession>A0A4R8VAP8</accession>
<dbReference type="RefSeq" id="WP_104095289.1">
    <property type="nucleotide sequence ID" value="NZ_JACHBP010000001.1"/>
</dbReference>
<evidence type="ECO:0000256" key="3">
    <source>
        <dbReference type="ARBA" id="ARBA00022692"/>
    </source>
</evidence>
<evidence type="ECO:0000256" key="4">
    <source>
        <dbReference type="ARBA" id="ARBA00022989"/>
    </source>
</evidence>
<dbReference type="InterPro" id="IPR000731">
    <property type="entry name" value="SSD"/>
</dbReference>
<feature type="compositionally biased region" description="Basic and acidic residues" evidence="6">
    <location>
        <begin position="974"/>
        <end position="999"/>
    </location>
</feature>
<dbReference type="PANTHER" id="PTHR33406">
    <property type="entry name" value="MEMBRANE PROTEIN MJ1562-RELATED"/>
    <property type="match status" value="1"/>
</dbReference>
<dbReference type="PANTHER" id="PTHR33406:SF13">
    <property type="entry name" value="MEMBRANE PROTEIN YDFJ"/>
    <property type="match status" value="1"/>
</dbReference>
<protein>
    <submittedName>
        <fullName evidence="8">MMPL family transporter</fullName>
    </submittedName>
</protein>
<evidence type="ECO:0000256" key="2">
    <source>
        <dbReference type="ARBA" id="ARBA00022475"/>
    </source>
</evidence>
<feature type="transmembrane region" description="Helical" evidence="7">
    <location>
        <begin position="234"/>
        <end position="252"/>
    </location>
</feature>
<gene>
    <name evidence="8" type="ORF">E3N84_04725</name>
</gene>
<feature type="transmembrane region" description="Helical" evidence="7">
    <location>
        <begin position="541"/>
        <end position="561"/>
    </location>
</feature>
<feature type="transmembrane region" description="Helical" evidence="7">
    <location>
        <begin position="208"/>
        <end position="228"/>
    </location>
</feature>
<comment type="subcellular location">
    <subcellularLocation>
        <location evidence="1">Cell membrane</location>
        <topology evidence="1">Multi-pass membrane protein</topology>
    </subcellularLocation>
</comment>
<dbReference type="Proteomes" id="UP000298488">
    <property type="component" value="Unassembled WGS sequence"/>
</dbReference>
<feature type="region of interest" description="Disordered" evidence="6">
    <location>
        <begin position="974"/>
        <end position="1019"/>
    </location>
</feature>
<keyword evidence="4 7" id="KW-1133">Transmembrane helix</keyword>
<evidence type="ECO:0000313" key="9">
    <source>
        <dbReference type="Proteomes" id="UP000298488"/>
    </source>
</evidence>
<keyword evidence="9" id="KW-1185">Reference proteome</keyword>
<evidence type="ECO:0000256" key="1">
    <source>
        <dbReference type="ARBA" id="ARBA00004651"/>
    </source>
</evidence>
<dbReference type="PROSITE" id="PS50156">
    <property type="entry name" value="SSD"/>
    <property type="match status" value="1"/>
</dbReference>
<dbReference type="InterPro" id="IPR050545">
    <property type="entry name" value="Mycobact_MmpL"/>
</dbReference>
<feature type="transmembrane region" description="Helical" evidence="7">
    <location>
        <begin position="273"/>
        <end position="301"/>
    </location>
</feature>
<proteinExistence type="predicted"/>
<dbReference type="GO" id="GO:0005886">
    <property type="term" value="C:plasma membrane"/>
    <property type="evidence" value="ECO:0007669"/>
    <property type="project" value="UniProtKB-SubCell"/>
</dbReference>
<evidence type="ECO:0000256" key="6">
    <source>
        <dbReference type="SAM" id="MobiDB-lite"/>
    </source>
</evidence>
<keyword evidence="5 7" id="KW-0472">Membrane</keyword>
<dbReference type="EMBL" id="SOFI01000003">
    <property type="protein sequence ID" value="TFB79416.1"/>
    <property type="molecule type" value="Genomic_DNA"/>
</dbReference>
<organism evidence="8 9">
    <name type="scientific">Terrimesophilobacter mesophilus</name>
    <dbReference type="NCBI Taxonomy" id="433647"/>
    <lineage>
        <taxon>Bacteria</taxon>
        <taxon>Bacillati</taxon>
        <taxon>Actinomycetota</taxon>
        <taxon>Actinomycetes</taxon>
        <taxon>Micrococcales</taxon>
        <taxon>Microbacteriaceae</taxon>
        <taxon>Terrimesophilobacter</taxon>
    </lineage>
</organism>
<evidence type="ECO:0000256" key="7">
    <source>
        <dbReference type="SAM" id="Phobius"/>
    </source>
</evidence>
<keyword evidence="3 7" id="KW-0812">Transmembrane</keyword>
<dbReference type="Gene3D" id="1.20.1640.10">
    <property type="entry name" value="Multidrug efflux transporter AcrB transmembrane domain"/>
    <property type="match status" value="2"/>
</dbReference>
<dbReference type="InterPro" id="IPR004869">
    <property type="entry name" value="MMPL_dom"/>
</dbReference>
<feature type="transmembrane region" description="Helical" evidence="7">
    <location>
        <begin position="573"/>
        <end position="594"/>
    </location>
</feature>
<dbReference type="SUPFAM" id="SSF82866">
    <property type="entry name" value="Multidrug efflux transporter AcrB transmembrane domain"/>
    <property type="match status" value="2"/>
</dbReference>
<sequence>MATLLYRLGRYSFRRPWRVIGVWLVLLVAILGGGIALGGQSQEAFAIPGTESQNALDRLEAVFPQVAGASAEAVYVAPDGASVSSPAFTASISQMATAMEDIPGINSVTTPFDEYAGKQLSDDGTMAITRIQFDEVSSSVTDATLTALKKTASIAEDAGLTVEFGGQVFQDTTFGITITEVFGLVFAAIVLLVTFGSLLAAGMPLLTALLGVGIVIGGITTASAFTTISSSAPLLALMIGLAVGIDYTLFILSRHRNQLATGDDPQESAATAVGTAGSAVVFAGVTVIIALLGLLVVGIPFLSVMGIGAAFAVLIAIGVATTLLPAMLGLAGVRLRPRAGSRAEKRALAHAAEHAAAHASANVSGHDPAGRSMGLRWVTGVMRHPIVASVAVVGLLGALAVPALSLQLSLPDGGAEPAGSTQRLAYDHVTEGFGAGYNGPLVVAVDITQTTDIMNDLERIGHDLRQLDGVEWVSQGLPDAGLDTAIIQVVPSSAPDAEATKRLVQSIRDLAPTIDAEYDTKIFVTGTTAVGIDISNRLSAALVPFGLIVVGLSIVLLMMVFRSVLIPIKAALGFLLSVVAAFGVTVAVFQWGWLGDLLQLTSTGPILSFMPIILMAVLFGLAMDYEVFLVSGMREEFVKTGSSRTAISRGFANGSRVVTAAALIMFFVFFAFVPEGSGMIKPIALGLATGIAFDAFLVRMTLGPAIMALLGRAAWWMPGWLSRLLPNMDIEGEHLRGHLDEVAWTENQRGDAITAERLVVAVSGTSPTPEVVGPFDLRVPTGAILTVTGSALDRRLIAATLAGRVPVLSGRVQVGGHPLPSEVARVARRVAMMDIGILDRGDADPALGELFEERLRVTLPWYRAWPSGRIAAQWIGRLGQVLDRPLTVRSRLGALPVLDRAIALSAVALAERPTMIVLEFSGYELTVDERDDVLAAVGTLAPATTAIVLSASVAGDRPRATSIGRAVVDLDLRARNDDSGDDSGDHAGDQSDDRSDHHAIHLAAEPLAGPAGHREGTTP</sequence>
<evidence type="ECO:0000313" key="8">
    <source>
        <dbReference type="EMBL" id="TFB79416.1"/>
    </source>
</evidence>
<comment type="caution">
    <text evidence="8">The sequence shown here is derived from an EMBL/GenBank/DDBJ whole genome shotgun (WGS) entry which is preliminary data.</text>
</comment>
<name>A0A4R8VAP8_9MICO</name>
<keyword evidence="2" id="KW-1003">Cell membrane</keyword>
<feature type="transmembrane region" description="Helical" evidence="7">
    <location>
        <begin position="181"/>
        <end position="201"/>
    </location>
</feature>
<feature type="transmembrane region" description="Helical" evidence="7">
    <location>
        <begin position="386"/>
        <end position="404"/>
    </location>
</feature>
<dbReference type="AlphaFoldDB" id="A0A4R8VAP8"/>
<dbReference type="OrthoDB" id="7051771at2"/>
<feature type="transmembrane region" description="Helical" evidence="7">
    <location>
        <begin position="651"/>
        <end position="673"/>
    </location>
</feature>
<feature type="transmembrane region" description="Helical" evidence="7">
    <location>
        <begin position="606"/>
        <end position="630"/>
    </location>
</feature>
<feature type="transmembrane region" description="Helical" evidence="7">
    <location>
        <begin position="307"/>
        <end position="333"/>
    </location>
</feature>
<reference evidence="8 9" key="1">
    <citation type="submission" date="2019-03" db="EMBL/GenBank/DDBJ databases">
        <title>Genomics of glacier-inhabiting Cryobacterium strains.</title>
        <authorList>
            <person name="Liu Q."/>
            <person name="Xin Y.-H."/>
        </authorList>
    </citation>
    <scope>NUCLEOTIDE SEQUENCE [LARGE SCALE GENOMIC DNA]</scope>
    <source>
        <strain evidence="8 9">CGMCC 1.10440</strain>
    </source>
</reference>